<reference evidence="2 3" key="1">
    <citation type="journal article" date="2019" name="J. Ind. Microbiol. Biotechnol.">
        <title>Paenibacillus amylolyticus 27C64 has a diverse set of carbohydrate-active enzymes and complete pectin deconstruction system.</title>
        <authorList>
            <person name="Keggi C."/>
            <person name="Doran-Peterson J."/>
        </authorList>
    </citation>
    <scope>NUCLEOTIDE SEQUENCE [LARGE SCALE GENOMIC DNA]</scope>
    <source>
        <strain evidence="2 3">27C64</strain>
    </source>
</reference>
<organism evidence="2 3">
    <name type="scientific">Paenibacillus amylolyticus</name>
    <dbReference type="NCBI Taxonomy" id="1451"/>
    <lineage>
        <taxon>Bacteria</taxon>
        <taxon>Bacillati</taxon>
        <taxon>Bacillota</taxon>
        <taxon>Bacilli</taxon>
        <taxon>Bacillales</taxon>
        <taxon>Paenibacillaceae</taxon>
        <taxon>Paenibacillus</taxon>
    </lineage>
</organism>
<dbReference type="RefSeq" id="WP_123064617.1">
    <property type="nucleotide sequence ID" value="NZ_RIAS01000006.1"/>
</dbReference>
<dbReference type="PANTHER" id="PTHR35149:SF2">
    <property type="entry name" value="DUF262 DOMAIN-CONTAINING PROTEIN"/>
    <property type="match status" value="1"/>
</dbReference>
<feature type="domain" description="GmrSD restriction endonucleases N-terminal" evidence="1">
    <location>
        <begin position="17"/>
        <end position="220"/>
    </location>
</feature>
<comment type="caution">
    <text evidence="2">The sequence shown here is derived from an EMBL/GenBank/DDBJ whole genome shotgun (WGS) entry which is preliminary data.</text>
</comment>
<dbReference type="EMBL" id="RIAS01000006">
    <property type="protein sequence ID" value="KAA8784788.1"/>
    <property type="molecule type" value="Genomic_DNA"/>
</dbReference>
<name>A0A5M9WTJ1_PAEAM</name>
<dbReference type="AlphaFoldDB" id="A0A5M9WTJ1"/>
<dbReference type="OrthoDB" id="9798761at2"/>
<accession>A0A5M9WTJ1</accession>
<sequence>MKIKNNKMVSLHDLIYNCFNEENNIYIPIIQRNYKWSRKTAEKLASDLFKSYIDGKSKFTMGMITLYEEKEKYNTFQLIDGQQRIITLTLILKYLAPEKKYFNFSFERDEGIDESDITRSWYLSNIGTSDRDENRVYTDLRRFEENFEAIKCKLTKKDEKGEDLEQYRFTPEHKERFINYILNQTYILIHFSEAEPIEEFLNINKNKTVFGINDHIKANLMIDATEEIVNYSRQAILHLFKNLSNNLFAQENIWNLVKQGYDIKEDVDGNGFENRLKVLFCDRYEETSKLGYESIPEYNRLEYYKEIINNICKDLKSDNWNSYNGFNCIHSINGQRFFDLFGKDYKEEVQRKNLEQVLLDFITKKSSYFQNCFIQSQLQFGKMDMNELQKLMLPHEWKNDQVNWLYSSKNEFDDFKNFYKEYIHEKYSGQEN</sequence>
<dbReference type="InterPro" id="IPR004919">
    <property type="entry name" value="GmrSD_N"/>
</dbReference>
<dbReference type="PANTHER" id="PTHR35149">
    <property type="entry name" value="SLL5132 PROTEIN"/>
    <property type="match status" value="1"/>
</dbReference>
<dbReference type="Proteomes" id="UP000323664">
    <property type="component" value="Unassembled WGS sequence"/>
</dbReference>
<proteinExistence type="predicted"/>
<evidence type="ECO:0000259" key="1">
    <source>
        <dbReference type="Pfam" id="PF03235"/>
    </source>
</evidence>
<evidence type="ECO:0000313" key="3">
    <source>
        <dbReference type="Proteomes" id="UP000323664"/>
    </source>
</evidence>
<protein>
    <submittedName>
        <fullName evidence="2">DUF262 domain-containing protein</fullName>
    </submittedName>
</protein>
<evidence type="ECO:0000313" key="2">
    <source>
        <dbReference type="EMBL" id="KAA8784788.1"/>
    </source>
</evidence>
<dbReference type="Pfam" id="PF03235">
    <property type="entry name" value="GmrSD_N"/>
    <property type="match status" value="1"/>
</dbReference>
<gene>
    <name evidence="2" type="ORF">EC604_13115</name>
</gene>